<name>A0AA36G7Q7_9BILA</name>
<keyword evidence="1" id="KW-0812">Transmembrane</keyword>
<evidence type="ECO:0000256" key="1">
    <source>
        <dbReference type="SAM" id="Phobius"/>
    </source>
</evidence>
<feature type="non-terminal residue" evidence="2">
    <location>
        <position position="1"/>
    </location>
</feature>
<feature type="transmembrane region" description="Helical" evidence="1">
    <location>
        <begin position="44"/>
        <end position="63"/>
    </location>
</feature>
<protein>
    <submittedName>
        <fullName evidence="2">Uncharacterized protein</fullName>
    </submittedName>
</protein>
<dbReference type="EMBL" id="CATQJA010002640">
    <property type="protein sequence ID" value="CAJ0575763.1"/>
    <property type="molecule type" value="Genomic_DNA"/>
</dbReference>
<accession>A0AA36G7Q7</accession>
<dbReference type="AlphaFoldDB" id="A0AA36G7Q7"/>
<evidence type="ECO:0000313" key="2">
    <source>
        <dbReference type="EMBL" id="CAJ0575763.1"/>
    </source>
</evidence>
<dbReference type="Proteomes" id="UP001177023">
    <property type="component" value="Unassembled WGS sequence"/>
</dbReference>
<keyword evidence="1" id="KW-0472">Membrane</keyword>
<proteinExistence type="predicted"/>
<evidence type="ECO:0000313" key="3">
    <source>
        <dbReference type="Proteomes" id="UP001177023"/>
    </source>
</evidence>
<organism evidence="2 3">
    <name type="scientific">Mesorhabditis spiculigera</name>
    <dbReference type="NCBI Taxonomy" id="96644"/>
    <lineage>
        <taxon>Eukaryota</taxon>
        <taxon>Metazoa</taxon>
        <taxon>Ecdysozoa</taxon>
        <taxon>Nematoda</taxon>
        <taxon>Chromadorea</taxon>
        <taxon>Rhabditida</taxon>
        <taxon>Rhabditina</taxon>
        <taxon>Rhabditomorpha</taxon>
        <taxon>Rhabditoidea</taxon>
        <taxon>Rhabditidae</taxon>
        <taxon>Mesorhabditinae</taxon>
        <taxon>Mesorhabditis</taxon>
    </lineage>
</organism>
<sequence>MLLATTDYTSYTTMSLLQNWISITRFFAIFQDGKYYQIVEKASIFYVGAIILLLWGFNGSLIGTRVENAKKAKVAQKSERTTQHAHRSVASGSLIQLLVTYATPATISHQYFIGELAYSSKPLSIKNYMTFYPKCYSVCKE</sequence>
<comment type="caution">
    <text evidence="2">The sequence shown here is derived from an EMBL/GenBank/DDBJ whole genome shotgun (WGS) entry which is preliminary data.</text>
</comment>
<reference evidence="2" key="1">
    <citation type="submission" date="2023-06" db="EMBL/GenBank/DDBJ databases">
        <authorList>
            <person name="Delattre M."/>
        </authorList>
    </citation>
    <scope>NUCLEOTIDE SEQUENCE</scope>
    <source>
        <strain evidence="2">AF72</strain>
    </source>
</reference>
<keyword evidence="1" id="KW-1133">Transmembrane helix</keyword>
<gene>
    <name evidence="2" type="ORF">MSPICULIGERA_LOCUS14070</name>
</gene>
<keyword evidence="3" id="KW-1185">Reference proteome</keyword>